<evidence type="ECO:0000313" key="1">
    <source>
        <dbReference type="EMBL" id="GFS62093.1"/>
    </source>
</evidence>
<dbReference type="Proteomes" id="UP000887013">
    <property type="component" value="Unassembled WGS sequence"/>
</dbReference>
<dbReference type="EMBL" id="BMAW01047655">
    <property type="protein sequence ID" value="GFS62093.1"/>
    <property type="molecule type" value="Genomic_DNA"/>
</dbReference>
<organism evidence="1 2">
    <name type="scientific">Nephila pilipes</name>
    <name type="common">Giant wood spider</name>
    <name type="synonym">Nephila maculata</name>
    <dbReference type="NCBI Taxonomy" id="299642"/>
    <lineage>
        <taxon>Eukaryota</taxon>
        <taxon>Metazoa</taxon>
        <taxon>Ecdysozoa</taxon>
        <taxon>Arthropoda</taxon>
        <taxon>Chelicerata</taxon>
        <taxon>Arachnida</taxon>
        <taxon>Araneae</taxon>
        <taxon>Araneomorphae</taxon>
        <taxon>Entelegynae</taxon>
        <taxon>Araneoidea</taxon>
        <taxon>Nephilidae</taxon>
        <taxon>Nephila</taxon>
    </lineage>
</organism>
<evidence type="ECO:0000313" key="2">
    <source>
        <dbReference type="Proteomes" id="UP000887013"/>
    </source>
</evidence>
<sequence length="139" mass="15464">MDAYIEQNALGLDNFPSQDRIQAQGLLDSRRELTGKILDLFPCPVCNDHLYYTADFRKTAKGLGFKFAPVPIKKKHCLYKSIDFTTGKSLSLSPPLADSHTENRFEPPFRLTSSGSALFVLILRVATAKSRSAPVKAFL</sequence>
<comment type="caution">
    <text evidence="1">The sequence shown here is derived from an EMBL/GenBank/DDBJ whole genome shotgun (WGS) entry which is preliminary data.</text>
</comment>
<reference evidence="1" key="1">
    <citation type="submission" date="2020-08" db="EMBL/GenBank/DDBJ databases">
        <title>Multicomponent nature underlies the extraordinary mechanical properties of spider dragline silk.</title>
        <authorList>
            <person name="Kono N."/>
            <person name="Nakamura H."/>
            <person name="Mori M."/>
            <person name="Yoshida Y."/>
            <person name="Ohtoshi R."/>
            <person name="Malay A.D."/>
            <person name="Moran D.A.P."/>
            <person name="Tomita M."/>
            <person name="Numata K."/>
            <person name="Arakawa K."/>
        </authorList>
    </citation>
    <scope>NUCLEOTIDE SEQUENCE</scope>
</reference>
<accession>A0A8X6MLA7</accession>
<name>A0A8X6MLA7_NEPPI</name>
<keyword evidence="2" id="KW-1185">Reference proteome</keyword>
<dbReference type="AlphaFoldDB" id="A0A8X6MLA7"/>
<gene>
    <name evidence="1" type="ORF">NPIL_422871</name>
</gene>
<proteinExistence type="predicted"/>
<protein>
    <submittedName>
        <fullName evidence="1">Uncharacterized protein</fullName>
    </submittedName>
</protein>